<dbReference type="Pfam" id="PF10382">
    <property type="entry name" value="ZGRF1-like_N"/>
    <property type="match status" value="1"/>
</dbReference>
<feature type="region of interest" description="Disordered" evidence="1">
    <location>
        <begin position="301"/>
        <end position="675"/>
    </location>
</feature>
<feature type="region of interest" description="Disordered" evidence="1">
    <location>
        <begin position="230"/>
        <end position="287"/>
    </location>
</feature>
<gene>
    <name evidence="3" type="ORF">C8A00DRAFT_17585</name>
</gene>
<dbReference type="PANTHER" id="PTHR28535">
    <property type="entry name" value="ZINC FINGER GRF-TYPE CONTAINING 1"/>
    <property type="match status" value="1"/>
</dbReference>
<feature type="domain" description="5'-3' DNA helicase ZGRF1-like N-terminal" evidence="2">
    <location>
        <begin position="26"/>
        <end position="107"/>
    </location>
</feature>
<dbReference type="InterPro" id="IPR052800">
    <property type="entry name" value="DNA_Repair_Helicase_ZGRF1"/>
</dbReference>
<feature type="compositionally biased region" description="Basic and acidic residues" evidence="1">
    <location>
        <begin position="249"/>
        <end position="267"/>
    </location>
</feature>
<proteinExistence type="predicted"/>
<evidence type="ECO:0000313" key="3">
    <source>
        <dbReference type="EMBL" id="KAK4150948.1"/>
    </source>
</evidence>
<protein>
    <recommendedName>
        <fullName evidence="2">5'-3' DNA helicase ZGRF1-like N-terminal domain-containing protein</fullName>
    </recommendedName>
</protein>
<evidence type="ECO:0000256" key="1">
    <source>
        <dbReference type="SAM" id="MobiDB-lite"/>
    </source>
</evidence>
<feature type="compositionally biased region" description="Basic and acidic residues" evidence="1">
    <location>
        <begin position="186"/>
        <end position="196"/>
    </location>
</feature>
<feature type="compositionally biased region" description="Basic and acidic residues" evidence="1">
    <location>
        <begin position="467"/>
        <end position="484"/>
    </location>
</feature>
<feature type="compositionally biased region" description="Low complexity" evidence="1">
    <location>
        <begin position="656"/>
        <end position="670"/>
    </location>
</feature>
<dbReference type="InterPro" id="IPR018838">
    <property type="entry name" value="ZGRF1-like_N"/>
</dbReference>
<sequence length="997" mass="107092">MPSMMSSRPGPAAGLDPSSSGRTAPVIEFVCLFTRDLRRKQKRWEDGRLKYHTFNKRVMVYDERGNNVGDMHWQREYAFDEGEEVQLERGGVIVQVMECVGRQEQDLSELLDKRAKEKEERQARVAMRPSLSAASPNTPLLGARSRDHFQTRHKPLNHLLGTPTGHHGRAVVPTESPFELRQRALENTDGHTDSRPSKRRKCETSPPIKMGYAQNLFGATLTLSAVPVSSAPPRRPIGPAPRAQPEVSSPREEVTPNVRPVREDRRLPGGAGLHASSSGANAVPAPSRMFQEPDRRAVLEDQEPLETTPSALGRPRAVKAIPGPQRSVLPPPDANDYRPTSSNNDKPPTGAVRPTTAFIRSKQQGTAVRHSETILRAAQTDADSSAQVTIVPQPGVSRSQAIVLDEDHGRRPDVVSQISERHKPGNGVAASKRGAPSTTKPKPTKRNKSPKPAAQSSVVKSSTTTKRTKDTEEPPMEERTELRLKPRQKRGLLLLSEKRTRTKQPKRQDVPVSGLNTSGGSLEQPTKAVAAAPNLAGAPIAGLCSTSHQDHPFASSSATGDATPAPGPPSPQLIGGQPVQRVDGTRSESMDSVRKASAQAYNERGETSSLDLEEPSADVALEPVLSRPSRQTRKGRDLDDQGSSHARKKARKADSDASGSEELPRAPVRPRLARLSRKSIRSKELIGFVPSSPPVISLANPVQPPLGARGSNLPEDDAAAATCLIDPRLSVSTQTQLLVEKPNVSPPPMPLSRAAPPALQRHNSLPDGTAVERMTGKSSGDQAATCMTRPSDDSLSRRGLARSASVAVFQPDSGVGNSTAVVSALGSESIVAPEEEAILTPARPWGANQERPVVGDNLALRVQLHNNGSLNLSEQPEHPINDTSSIGLGFGVTERANKHLPVAPTAGPTRPKIMNPATRGRKAALKSDAAGQVPQSIVPVEPVPAHASTRPLAMPRPDPAVSERPKRKMKFPGFTSVKGGGPWSREAHDLLESARPS</sequence>
<reference evidence="3" key="2">
    <citation type="submission" date="2023-05" db="EMBL/GenBank/DDBJ databases">
        <authorList>
            <consortium name="Lawrence Berkeley National Laboratory"/>
            <person name="Steindorff A."/>
            <person name="Hensen N."/>
            <person name="Bonometti L."/>
            <person name="Westerberg I."/>
            <person name="Brannstrom I.O."/>
            <person name="Guillou S."/>
            <person name="Cros-Aarteil S."/>
            <person name="Calhoun S."/>
            <person name="Haridas S."/>
            <person name="Kuo A."/>
            <person name="Mondo S."/>
            <person name="Pangilinan J."/>
            <person name="Riley R."/>
            <person name="Labutti K."/>
            <person name="Andreopoulos B."/>
            <person name="Lipzen A."/>
            <person name="Chen C."/>
            <person name="Yanf M."/>
            <person name="Daum C."/>
            <person name="Ng V."/>
            <person name="Clum A."/>
            <person name="Ohm R."/>
            <person name="Martin F."/>
            <person name="Silar P."/>
            <person name="Natvig D."/>
            <person name="Lalanne C."/>
            <person name="Gautier V."/>
            <person name="Ament-Velasquez S.L."/>
            <person name="Kruys A."/>
            <person name="Hutchinson M.I."/>
            <person name="Powell A.J."/>
            <person name="Barry K."/>
            <person name="Miller A.N."/>
            <person name="Grigoriev I.V."/>
            <person name="Debuchy R."/>
            <person name="Gladieux P."/>
            <person name="Thoren M.H."/>
            <person name="Johannesson H."/>
        </authorList>
    </citation>
    <scope>NUCLEOTIDE SEQUENCE</scope>
    <source>
        <strain evidence="3">CBS 538.74</strain>
    </source>
</reference>
<dbReference type="EMBL" id="MU857041">
    <property type="protein sequence ID" value="KAK4150948.1"/>
    <property type="molecule type" value="Genomic_DNA"/>
</dbReference>
<feature type="compositionally biased region" description="Basic and acidic residues" evidence="1">
    <location>
        <begin position="583"/>
        <end position="594"/>
    </location>
</feature>
<feature type="region of interest" description="Disordered" evidence="1">
    <location>
        <begin position="925"/>
        <end position="997"/>
    </location>
</feature>
<reference evidence="3" key="1">
    <citation type="journal article" date="2023" name="Mol. Phylogenet. Evol.">
        <title>Genome-scale phylogeny and comparative genomics of the fungal order Sordariales.</title>
        <authorList>
            <person name="Hensen N."/>
            <person name="Bonometti L."/>
            <person name="Westerberg I."/>
            <person name="Brannstrom I.O."/>
            <person name="Guillou S."/>
            <person name="Cros-Aarteil S."/>
            <person name="Calhoun S."/>
            <person name="Haridas S."/>
            <person name="Kuo A."/>
            <person name="Mondo S."/>
            <person name="Pangilinan J."/>
            <person name="Riley R."/>
            <person name="LaButti K."/>
            <person name="Andreopoulos B."/>
            <person name="Lipzen A."/>
            <person name="Chen C."/>
            <person name="Yan M."/>
            <person name="Daum C."/>
            <person name="Ng V."/>
            <person name="Clum A."/>
            <person name="Steindorff A."/>
            <person name="Ohm R.A."/>
            <person name="Martin F."/>
            <person name="Silar P."/>
            <person name="Natvig D.O."/>
            <person name="Lalanne C."/>
            <person name="Gautier V."/>
            <person name="Ament-Velasquez S.L."/>
            <person name="Kruys A."/>
            <person name="Hutchinson M.I."/>
            <person name="Powell A.J."/>
            <person name="Barry K."/>
            <person name="Miller A.N."/>
            <person name="Grigoriev I.V."/>
            <person name="Debuchy R."/>
            <person name="Gladieux P."/>
            <person name="Hiltunen Thoren M."/>
            <person name="Johannesson H."/>
        </authorList>
    </citation>
    <scope>NUCLEOTIDE SEQUENCE</scope>
    <source>
        <strain evidence="3">CBS 538.74</strain>
    </source>
</reference>
<dbReference type="GO" id="GO:0006302">
    <property type="term" value="P:double-strand break repair"/>
    <property type="evidence" value="ECO:0007669"/>
    <property type="project" value="TreeGrafter"/>
</dbReference>
<dbReference type="AlphaFoldDB" id="A0AAN6VGB2"/>
<feature type="compositionally biased region" description="Basic and acidic residues" evidence="1">
    <location>
        <begin position="405"/>
        <end position="423"/>
    </location>
</feature>
<dbReference type="GO" id="GO:0005634">
    <property type="term" value="C:nucleus"/>
    <property type="evidence" value="ECO:0007669"/>
    <property type="project" value="TreeGrafter"/>
</dbReference>
<dbReference type="PANTHER" id="PTHR28535:SF1">
    <property type="entry name" value="PROTEIN ZGRF1"/>
    <property type="match status" value="1"/>
</dbReference>
<name>A0AAN6VGB2_9PEZI</name>
<feature type="compositionally biased region" description="Basic and acidic residues" evidence="1">
    <location>
        <begin position="985"/>
        <end position="997"/>
    </location>
</feature>
<feature type="region of interest" description="Disordered" evidence="1">
    <location>
        <begin position="186"/>
        <end position="207"/>
    </location>
</feature>
<dbReference type="GO" id="GO:0035861">
    <property type="term" value="C:site of double-strand break"/>
    <property type="evidence" value="ECO:0007669"/>
    <property type="project" value="TreeGrafter"/>
</dbReference>
<accession>A0AAN6VGB2</accession>
<feature type="region of interest" description="Disordered" evidence="1">
    <location>
        <begin position="122"/>
        <end position="143"/>
    </location>
</feature>
<organism evidence="3 4">
    <name type="scientific">Chaetomidium leptoderma</name>
    <dbReference type="NCBI Taxonomy" id="669021"/>
    <lineage>
        <taxon>Eukaryota</taxon>
        <taxon>Fungi</taxon>
        <taxon>Dikarya</taxon>
        <taxon>Ascomycota</taxon>
        <taxon>Pezizomycotina</taxon>
        <taxon>Sordariomycetes</taxon>
        <taxon>Sordariomycetidae</taxon>
        <taxon>Sordariales</taxon>
        <taxon>Chaetomiaceae</taxon>
        <taxon>Chaetomidium</taxon>
    </lineage>
</organism>
<feature type="compositionally biased region" description="Polar residues" evidence="1">
    <location>
        <begin position="514"/>
        <end position="524"/>
    </location>
</feature>
<comment type="caution">
    <text evidence="3">The sequence shown here is derived from an EMBL/GenBank/DDBJ whole genome shotgun (WGS) entry which is preliminary data.</text>
</comment>
<feature type="compositionally biased region" description="Low complexity" evidence="1">
    <location>
        <begin position="456"/>
        <end position="465"/>
    </location>
</feature>
<feature type="region of interest" description="Disordered" evidence="1">
    <location>
        <begin position="1"/>
        <end position="20"/>
    </location>
</feature>
<keyword evidence="4" id="KW-1185">Reference proteome</keyword>
<feature type="region of interest" description="Disordered" evidence="1">
    <location>
        <begin position="772"/>
        <end position="797"/>
    </location>
</feature>
<feature type="compositionally biased region" description="Low complexity" evidence="1">
    <location>
        <begin position="528"/>
        <end position="543"/>
    </location>
</feature>
<feature type="compositionally biased region" description="Polar residues" evidence="1">
    <location>
        <begin position="381"/>
        <end position="400"/>
    </location>
</feature>
<evidence type="ECO:0000313" key="4">
    <source>
        <dbReference type="Proteomes" id="UP001302745"/>
    </source>
</evidence>
<evidence type="ECO:0000259" key="2">
    <source>
        <dbReference type="Pfam" id="PF10382"/>
    </source>
</evidence>
<dbReference type="Proteomes" id="UP001302745">
    <property type="component" value="Unassembled WGS sequence"/>
</dbReference>
<feature type="compositionally biased region" description="Low complexity" evidence="1">
    <location>
        <begin position="273"/>
        <end position="282"/>
    </location>
</feature>